<feature type="compositionally biased region" description="Polar residues" evidence="1">
    <location>
        <begin position="31"/>
        <end position="47"/>
    </location>
</feature>
<sequence>MEGSIGMVSRLEGKNGETVGFKAGMEESGPRQGQLNGHPAPTSNSLQLPVVPRCTAFLGSPLPSPRQRGTVCKKRRAEPARLRPSPPRNNVGKSGSGWRRDCILEAKATYAEAERLDSPLPPRKPHLDGPLQQESARKAAGKVAPQGGPGGRGALITATAKRLPGPQAHTVRTRGTNPTEPQSASQGAGLALTPRKPHPVGLLSRGSTSRQADKKRQVKAREKPLNWTAVRGALVAATGGRITFRQEQQAMRCNTMRRAAGRFSALPVGSRPCLRSSRSSPLLAHSCSAVSHPALLTSNVPAEQNFRRKNASVLCNLLGKVQQQSF</sequence>
<name>A0AAV7WGN9_PLEWA</name>
<proteinExistence type="predicted"/>
<evidence type="ECO:0000256" key="1">
    <source>
        <dbReference type="SAM" id="MobiDB-lite"/>
    </source>
</evidence>
<feature type="region of interest" description="Disordered" evidence="1">
    <location>
        <begin position="113"/>
        <end position="219"/>
    </location>
</feature>
<organism evidence="2 3">
    <name type="scientific">Pleurodeles waltl</name>
    <name type="common">Iberian ribbed newt</name>
    <dbReference type="NCBI Taxonomy" id="8319"/>
    <lineage>
        <taxon>Eukaryota</taxon>
        <taxon>Metazoa</taxon>
        <taxon>Chordata</taxon>
        <taxon>Craniata</taxon>
        <taxon>Vertebrata</taxon>
        <taxon>Euteleostomi</taxon>
        <taxon>Amphibia</taxon>
        <taxon>Batrachia</taxon>
        <taxon>Caudata</taxon>
        <taxon>Salamandroidea</taxon>
        <taxon>Salamandridae</taxon>
        <taxon>Pleurodelinae</taxon>
        <taxon>Pleurodeles</taxon>
    </lineage>
</organism>
<keyword evidence="3" id="KW-1185">Reference proteome</keyword>
<dbReference type="Proteomes" id="UP001066276">
    <property type="component" value="Chromosome 1_2"/>
</dbReference>
<feature type="compositionally biased region" description="Polar residues" evidence="1">
    <location>
        <begin position="173"/>
        <end position="186"/>
    </location>
</feature>
<dbReference type="EMBL" id="JANPWB010000002">
    <property type="protein sequence ID" value="KAJ1211179.1"/>
    <property type="molecule type" value="Genomic_DNA"/>
</dbReference>
<gene>
    <name evidence="2" type="ORF">NDU88_006540</name>
</gene>
<evidence type="ECO:0000313" key="3">
    <source>
        <dbReference type="Proteomes" id="UP001066276"/>
    </source>
</evidence>
<comment type="caution">
    <text evidence="2">The sequence shown here is derived from an EMBL/GenBank/DDBJ whole genome shotgun (WGS) entry which is preliminary data.</text>
</comment>
<feature type="region of interest" description="Disordered" evidence="1">
    <location>
        <begin position="1"/>
        <end position="97"/>
    </location>
</feature>
<protein>
    <submittedName>
        <fullName evidence="2">Uncharacterized protein</fullName>
    </submittedName>
</protein>
<accession>A0AAV7WGN9</accession>
<evidence type="ECO:0000313" key="2">
    <source>
        <dbReference type="EMBL" id="KAJ1211179.1"/>
    </source>
</evidence>
<dbReference type="AlphaFoldDB" id="A0AAV7WGN9"/>
<reference evidence="2" key="1">
    <citation type="journal article" date="2022" name="bioRxiv">
        <title>Sequencing and chromosome-scale assembly of the giantPleurodeles waltlgenome.</title>
        <authorList>
            <person name="Brown T."/>
            <person name="Elewa A."/>
            <person name="Iarovenko S."/>
            <person name="Subramanian E."/>
            <person name="Araus A.J."/>
            <person name="Petzold A."/>
            <person name="Susuki M."/>
            <person name="Suzuki K.-i.T."/>
            <person name="Hayashi T."/>
            <person name="Toyoda A."/>
            <person name="Oliveira C."/>
            <person name="Osipova E."/>
            <person name="Leigh N.D."/>
            <person name="Simon A."/>
            <person name="Yun M.H."/>
        </authorList>
    </citation>
    <scope>NUCLEOTIDE SEQUENCE</scope>
    <source>
        <strain evidence="2">20211129_DDA</strain>
        <tissue evidence="2">Liver</tissue>
    </source>
</reference>